<gene>
    <name evidence="3" type="ORF">SAMN04489718_3765</name>
</gene>
<dbReference type="EMBL" id="FNKO01000002">
    <property type="protein sequence ID" value="SDR14826.1"/>
    <property type="molecule type" value="Genomic_DNA"/>
</dbReference>
<proteinExistence type="predicted"/>
<dbReference type="Proteomes" id="UP000199301">
    <property type="component" value="Unassembled WGS sequence"/>
</dbReference>
<dbReference type="InterPro" id="IPR000905">
    <property type="entry name" value="Gcp-like_dom"/>
</dbReference>
<keyword evidence="4" id="KW-1185">Reference proteome</keyword>
<protein>
    <submittedName>
        <fullName evidence="3">tRNA threonylcarbamoyl adenosine modification protein YeaZ</fullName>
    </submittedName>
</protein>
<dbReference type="CDD" id="cd24032">
    <property type="entry name" value="ASKHA_NBD_TsaB"/>
    <property type="match status" value="1"/>
</dbReference>
<evidence type="ECO:0000313" key="3">
    <source>
        <dbReference type="EMBL" id="SDR14826.1"/>
    </source>
</evidence>
<dbReference type="Gene3D" id="3.30.420.40">
    <property type="match status" value="2"/>
</dbReference>
<dbReference type="AlphaFoldDB" id="A0A1H1GPN2"/>
<dbReference type="InterPro" id="IPR022496">
    <property type="entry name" value="T6A_TsaB"/>
</dbReference>
<dbReference type="SUPFAM" id="SSF53067">
    <property type="entry name" value="Actin-like ATPase domain"/>
    <property type="match status" value="2"/>
</dbReference>
<accession>A0A1H1GPN2</accession>
<dbReference type="GO" id="GO:0002949">
    <property type="term" value="P:tRNA threonylcarbamoyladenosine modification"/>
    <property type="evidence" value="ECO:0007669"/>
    <property type="project" value="InterPro"/>
</dbReference>
<evidence type="ECO:0000259" key="2">
    <source>
        <dbReference type="Pfam" id="PF00814"/>
    </source>
</evidence>
<dbReference type="NCBIfam" id="TIGR03725">
    <property type="entry name" value="T6A_YeaZ"/>
    <property type="match status" value="1"/>
</dbReference>
<dbReference type="STRING" id="995062.SAMN04489718_3765"/>
<evidence type="ECO:0000256" key="1">
    <source>
        <dbReference type="SAM" id="MobiDB-lite"/>
    </source>
</evidence>
<dbReference type="InterPro" id="IPR043129">
    <property type="entry name" value="ATPase_NBD"/>
</dbReference>
<dbReference type="Pfam" id="PF00814">
    <property type="entry name" value="TsaD"/>
    <property type="match status" value="1"/>
</dbReference>
<sequence length="234" mass="23787">MLVIALDTSTPAVTAGLVELANSWPRSLAERVTVNPRAHGELLTPQLLEVLAEGGHGLADVDAIVVGAGPGPFTGLRVGMVTAAALGHAAGTRVHPVSSLDAMAAQVADTSPVLVLTDARRKEVYWATYGSAGEHGARQRLTAPAVNSPSDLPGKLDGSPVVSAAGESAAAHAAELGLEVVEPAHPTPEGLVAVAREELGSGADPQPLVPMYLRRPDAATPGPPKTVTVERGKT</sequence>
<feature type="domain" description="Gcp-like" evidence="2">
    <location>
        <begin position="37"/>
        <end position="151"/>
    </location>
</feature>
<feature type="region of interest" description="Disordered" evidence="1">
    <location>
        <begin position="201"/>
        <end position="234"/>
    </location>
</feature>
<reference evidence="4" key="1">
    <citation type="submission" date="2016-10" db="EMBL/GenBank/DDBJ databases">
        <authorList>
            <person name="Varghese N."/>
            <person name="Submissions S."/>
        </authorList>
    </citation>
    <scope>NUCLEOTIDE SEQUENCE [LARGE SCALE GENOMIC DNA]</scope>
    <source>
        <strain evidence="4">DSM 45459</strain>
    </source>
</reference>
<dbReference type="OrthoDB" id="9809995at2"/>
<name>A0A1H1GPN2_9ACTN</name>
<dbReference type="RefSeq" id="WP_092526174.1">
    <property type="nucleotide sequence ID" value="NZ_FNKO01000002.1"/>
</dbReference>
<organism evidence="3 4">
    <name type="scientific">Actinopolyspora saharensis</name>
    <dbReference type="NCBI Taxonomy" id="995062"/>
    <lineage>
        <taxon>Bacteria</taxon>
        <taxon>Bacillati</taxon>
        <taxon>Actinomycetota</taxon>
        <taxon>Actinomycetes</taxon>
        <taxon>Actinopolysporales</taxon>
        <taxon>Actinopolysporaceae</taxon>
        <taxon>Actinopolyspora</taxon>
    </lineage>
</organism>
<evidence type="ECO:0000313" key="4">
    <source>
        <dbReference type="Proteomes" id="UP000199301"/>
    </source>
</evidence>